<feature type="transmembrane region" description="Helical" evidence="10">
    <location>
        <begin position="35"/>
        <end position="55"/>
    </location>
</feature>
<evidence type="ECO:0000256" key="1">
    <source>
        <dbReference type="ARBA" id="ARBA00004651"/>
    </source>
</evidence>
<feature type="transmembrane region" description="Helical" evidence="10">
    <location>
        <begin position="105"/>
        <end position="127"/>
    </location>
</feature>
<dbReference type="HOGENOM" id="CLU_114342_2_3_0"/>
<dbReference type="EMBL" id="HF951689">
    <property type="protein sequence ID" value="CCW35965.1"/>
    <property type="molecule type" value="Genomic_DNA"/>
</dbReference>
<dbReference type="PANTHER" id="PTHR28259">
    <property type="entry name" value="FLUORIDE EXPORT PROTEIN 1-RELATED"/>
    <property type="match status" value="1"/>
</dbReference>
<dbReference type="GO" id="GO:0005886">
    <property type="term" value="C:plasma membrane"/>
    <property type="evidence" value="ECO:0007669"/>
    <property type="project" value="UniProtKB-SubCell"/>
</dbReference>
<reference evidence="12" key="1">
    <citation type="submission" date="2013-03" db="EMBL/GenBank/DDBJ databases">
        <title>Genome sequence of Chthonomonas calidirosea, the first sequenced genome from the Armatimonadetes phylum (formally candidate division OP10).</title>
        <authorList>
            <person name="Lee K.C.Y."/>
            <person name="Morgan X.C."/>
            <person name="Dunfield P.F."/>
            <person name="Tamas I."/>
            <person name="Houghton K.M."/>
            <person name="Vyssotski M."/>
            <person name="Ryan J.L.J."/>
            <person name="Lagutin K."/>
            <person name="McDonald I.R."/>
            <person name="Stott M.B."/>
        </authorList>
    </citation>
    <scope>NUCLEOTIDE SEQUENCE [LARGE SCALE GENOMIC DNA]</scope>
    <source>
        <strain evidence="12">DSM 23976 / ICMP 18418 / T49</strain>
    </source>
</reference>
<dbReference type="HAMAP" id="MF_00454">
    <property type="entry name" value="FluC"/>
    <property type="match status" value="1"/>
</dbReference>
<comment type="catalytic activity">
    <reaction evidence="8">
        <text>fluoride(in) = fluoride(out)</text>
        <dbReference type="Rhea" id="RHEA:76159"/>
        <dbReference type="ChEBI" id="CHEBI:17051"/>
    </reaction>
    <physiologicalReaction direction="left-to-right" evidence="8">
        <dbReference type="Rhea" id="RHEA:76160"/>
    </physiologicalReaction>
</comment>
<feature type="binding site" evidence="10">
    <location>
        <position position="80"/>
    </location>
    <ligand>
        <name>Na(+)</name>
        <dbReference type="ChEBI" id="CHEBI:29101"/>
        <note>structural</note>
    </ligand>
</feature>
<evidence type="ECO:0000313" key="12">
    <source>
        <dbReference type="Proteomes" id="UP000014227"/>
    </source>
</evidence>
<keyword evidence="10" id="KW-0406">Ion transport</keyword>
<evidence type="ECO:0000256" key="7">
    <source>
        <dbReference type="ARBA" id="ARBA00035120"/>
    </source>
</evidence>
<dbReference type="Proteomes" id="UP000014227">
    <property type="component" value="Chromosome I"/>
</dbReference>
<dbReference type="RefSeq" id="WP_016483486.1">
    <property type="nucleotide sequence ID" value="NC_021487.1"/>
</dbReference>
<keyword evidence="2 10" id="KW-1003">Cell membrane</keyword>
<protein>
    <recommendedName>
        <fullName evidence="10">Fluoride-specific ion channel FluC</fullName>
    </recommendedName>
</protein>
<evidence type="ECO:0000256" key="2">
    <source>
        <dbReference type="ARBA" id="ARBA00022475"/>
    </source>
</evidence>
<comment type="activity regulation">
    <text evidence="10">Na(+) is not transported, but it plays an essential structural role and its presence is essential for fluoride channel function.</text>
</comment>
<name>S0EVW8_CHTCT</name>
<evidence type="ECO:0000256" key="10">
    <source>
        <dbReference type="HAMAP-Rule" id="MF_00454"/>
    </source>
</evidence>
<dbReference type="GO" id="GO:0140114">
    <property type="term" value="P:cellular detoxification of fluoride"/>
    <property type="evidence" value="ECO:0007669"/>
    <property type="project" value="UniProtKB-UniRule"/>
</dbReference>
<dbReference type="GO" id="GO:0046872">
    <property type="term" value="F:metal ion binding"/>
    <property type="evidence" value="ECO:0007669"/>
    <property type="project" value="UniProtKB-KW"/>
</dbReference>
<evidence type="ECO:0000313" key="11">
    <source>
        <dbReference type="EMBL" id="CCW35965.1"/>
    </source>
</evidence>
<organism evidence="11 12">
    <name type="scientific">Chthonomonas calidirosea (strain DSM 23976 / ICMP 18418 / T49)</name>
    <dbReference type="NCBI Taxonomy" id="1303518"/>
    <lineage>
        <taxon>Bacteria</taxon>
        <taxon>Bacillati</taxon>
        <taxon>Armatimonadota</taxon>
        <taxon>Chthonomonadia</taxon>
        <taxon>Chthonomonadales</taxon>
        <taxon>Chthonomonadaceae</taxon>
        <taxon>Chthonomonas</taxon>
    </lineage>
</organism>
<dbReference type="NCBIfam" id="TIGR00494">
    <property type="entry name" value="crcB"/>
    <property type="match status" value="1"/>
</dbReference>
<comment type="similarity">
    <text evidence="7 10">Belongs to the fluoride channel Fluc/FEX (TC 1.A.43) family.</text>
</comment>
<dbReference type="FunCoup" id="S0EVW8">
    <property type="interactions" value="208"/>
</dbReference>
<keyword evidence="3 10" id="KW-0812">Transmembrane</keyword>
<comment type="function">
    <text evidence="9 10">Fluoride-specific ion channel. Important for reducing fluoride concentration in the cell, thus reducing its toxicity.</text>
</comment>
<keyword evidence="5 10" id="KW-0472">Membrane</keyword>
<accession>S0EVW8</accession>
<dbReference type="KEGG" id="ccz:CCALI_02158"/>
<dbReference type="eggNOG" id="COG0239">
    <property type="taxonomic scope" value="Bacteria"/>
</dbReference>
<evidence type="ECO:0000256" key="4">
    <source>
        <dbReference type="ARBA" id="ARBA00022989"/>
    </source>
</evidence>
<gene>
    <name evidence="10" type="primary">fluC</name>
    <name evidence="10" type="synonym">crcB</name>
    <name evidence="11" type="ORF">CCALI_02158</name>
</gene>
<keyword evidence="4 10" id="KW-1133">Transmembrane helix</keyword>
<dbReference type="InParanoid" id="S0EVW8"/>
<dbReference type="OrthoDB" id="9815830at2"/>
<keyword evidence="10" id="KW-0915">Sodium</keyword>
<keyword evidence="6 10" id="KW-0407">Ion channel</keyword>
<evidence type="ECO:0000256" key="6">
    <source>
        <dbReference type="ARBA" id="ARBA00023303"/>
    </source>
</evidence>
<dbReference type="InterPro" id="IPR003691">
    <property type="entry name" value="FluC"/>
</dbReference>
<dbReference type="PATRIC" id="fig|1303518.3.peg.2238"/>
<comment type="subcellular location">
    <subcellularLocation>
        <location evidence="1 10">Cell membrane</location>
        <topology evidence="1 10">Multi-pass membrane protein</topology>
    </subcellularLocation>
</comment>
<feature type="binding site" evidence="10">
    <location>
        <position position="77"/>
    </location>
    <ligand>
        <name>Na(+)</name>
        <dbReference type="ChEBI" id="CHEBI:29101"/>
        <note>structural</note>
    </ligand>
</feature>
<keyword evidence="12" id="KW-1185">Reference proteome</keyword>
<feature type="transmembrane region" description="Helical" evidence="10">
    <location>
        <begin position="9"/>
        <end position="29"/>
    </location>
</feature>
<evidence type="ECO:0000256" key="8">
    <source>
        <dbReference type="ARBA" id="ARBA00035585"/>
    </source>
</evidence>
<dbReference type="PANTHER" id="PTHR28259:SF1">
    <property type="entry name" value="FLUORIDE EXPORT PROTEIN 1-RELATED"/>
    <property type="match status" value="1"/>
</dbReference>
<evidence type="ECO:0000256" key="5">
    <source>
        <dbReference type="ARBA" id="ARBA00023136"/>
    </source>
</evidence>
<dbReference type="GO" id="GO:0062054">
    <property type="term" value="F:fluoride channel activity"/>
    <property type="evidence" value="ECO:0007669"/>
    <property type="project" value="UniProtKB-UniRule"/>
</dbReference>
<evidence type="ECO:0000256" key="3">
    <source>
        <dbReference type="ARBA" id="ARBA00022692"/>
    </source>
</evidence>
<dbReference type="STRING" id="454171.CP488_01935"/>
<keyword evidence="10" id="KW-0479">Metal-binding</keyword>
<sequence>MKDVFLRMLYVGVGGFLGANARYFLGVWIQQHVNGFPAGTLVINITGSFVLGFMVTLGQLLVWDRRWTLLIPIGFIGAYTTFSTFENDSLGLVSDGEWLRLGGYVVGSVLGGFLAVYLGRVCALLLLGRTV</sequence>
<keyword evidence="10" id="KW-0813">Transport</keyword>
<feature type="transmembrane region" description="Helical" evidence="10">
    <location>
        <begin position="67"/>
        <end position="85"/>
    </location>
</feature>
<proteinExistence type="inferred from homology"/>
<dbReference type="AlphaFoldDB" id="S0EVW8"/>
<dbReference type="Pfam" id="PF02537">
    <property type="entry name" value="CRCB"/>
    <property type="match status" value="1"/>
</dbReference>
<evidence type="ECO:0000256" key="9">
    <source>
        <dbReference type="ARBA" id="ARBA00049940"/>
    </source>
</evidence>